<dbReference type="AlphaFoldDB" id="A0A6N9Q4T7"/>
<dbReference type="InterPro" id="IPR029068">
    <property type="entry name" value="Glyas_Bleomycin-R_OHBP_Dase"/>
</dbReference>
<dbReference type="Pfam" id="PF00903">
    <property type="entry name" value="Glyoxalase"/>
    <property type="match status" value="1"/>
</dbReference>
<dbReference type="PROSITE" id="PS51819">
    <property type="entry name" value="VOC"/>
    <property type="match status" value="1"/>
</dbReference>
<dbReference type="Gene3D" id="3.10.180.10">
    <property type="entry name" value="2,3-Dihydroxybiphenyl 1,2-Dioxygenase, domain 1"/>
    <property type="match status" value="1"/>
</dbReference>
<organism evidence="2 3">
    <name type="scientific">Chengkuizengella marina</name>
    <dbReference type="NCBI Taxonomy" id="2507566"/>
    <lineage>
        <taxon>Bacteria</taxon>
        <taxon>Bacillati</taxon>
        <taxon>Bacillota</taxon>
        <taxon>Bacilli</taxon>
        <taxon>Bacillales</taxon>
        <taxon>Paenibacillaceae</taxon>
        <taxon>Chengkuizengella</taxon>
    </lineage>
</organism>
<dbReference type="InterPro" id="IPR004360">
    <property type="entry name" value="Glyas_Fos-R_dOase_dom"/>
</dbReference>
<feature type="domain" description="VOC" evidence="1">
    <location>
        <begin position="7"/>
        <end position="117"/>
    </location>
</feature>
<evidence type="ECO:0000313" key="3">
    <source>
        <dbReference type="Proteomes" id="UP000448943"/>
    </source>
</evidence>
<keyword evidence="3" id="KW-1185">Reference proteome</keyword>
<proteinExistence type="predicted"/>
<dbReference type="CDD" id="cd06587">
    <property type="entry name" value="VOC"/>
    <property type="match status" value="1"/>
</dbReference>
<evidence type="ECO:0000313" key="2">
    <source>
        <dbReference type="EMBL" id="NBI29832.1"/>
    </source>
</evidence>
<evidence type="ECO:0000259" key="1">
    <source>
        <dbReference type="PROSITE" id="PS51819"/>
    </source>
</evidence>
<dbReference type="EMBL" id="SIJB01000028">
    <property type="protein sequence ID" value="NBI29832.1"/>
    <property type="molecule type" value="Genomic_DNA"/>
</dbReference>
<dbReference type="RefSeq" id="WP_160646642.1">
    <property type="nucleotide sequence ID" value="NZ_SIJB01000028.1"/>
</dbReference>
<sequence>MEKLFERVDTIIIQVKDYKEAGQWYMDRLGLESSFEDSKEKYIVLKVSETPITLHEVPNVTTPQNSCYPILYVKDIEKVHKHLQEKNVQVEDIQADGSVSFFDFYDLYGNKLEVCSF</sequence>
<dbReference type="OrthoDB" id="291991at2"/>
<gene>
    <name evidence="2" type="ORF">ERL59_12775</name>
</gene>
<accession>A0A6N9Q4T7</accession>
<dbReference type="SUPFAM" id="SSF54593">
    <property type="entry name" value="Glyoxalase/Bleomycin resistance protein/Dihydroxybiphenyl dioxygenase"/>
    <property type="match status" value="1"/>
</dbReference>
<comment type="caution">
    <text evidence="2">The sequence shown here is derived from an EMBL/GenBank/DDBJ whole genome shotgun (WGS) entry which is preliminary data.</text>
</comment>
<dbReference type="Proteomes" id="UP000448943">
    <property type="component" value="Unassembled WGS sequence"/>
</dbReference>
<reference evidence="2 3" key="1">
    <citation type="submission" date="2019-01" db="EMBL/GenBank/DDBJ databases">
        <title>Chengkuizengella sp. nov., isolated from deep-sea sediment of East Pacific Ocean.</title>
        <authorList>
            <person name="Yang J."/>
            <person name="Lai Q."/>
            <person name="Shao Z."/>
        </authorList>
    </citation>
    <scope>NUCLEOTIDE SEQUENCE [LARGE SCALE GENOMIC DNA]</scope>
    <source>
        <strain evidence="2 3">YPA3-1-1</strain>
    </source>
</reference>
<protein>
    <recommendedName>
        <fullName evidence="1">VOC domain-containing protein</fullName>
    </recommendedName>
</protein>
<name>A0A6N9Q4T7_9BACL</name>
<dbReference type="InterPro" id="IPR037523">
    <property type="entry name" value="VOC_core"/>
</dbReference>